<feature type="domain" description="DUF6968" evidence="1">
    <location>
        <begin position="15"/>
        <end position="84"/>
    </location>
</feature>
<sequence length="120" mass="12643">MDEIAAFAPDDIVLTRTFDSSEGSVRLEVNTPRPFDTADPAGDHYCTFRIHAPADVSFDGAGKGVDAVQALLLALAKSHEGLRRLCPELTFLGGTNLGLPVVTVKPDNAIEAVISLAPAL</sequence>
<evidence type="ECO:0000259" key="1">
    <source>
        <dbReference type="Pfam" id="PF22302"/>
    </source>
</evidence>
<dbReference type="InterPro" id="IPR054241">
    <property type="entry name" value="DUF6968"/>
</dbReference>
<dbReference type="AlphaFoldDB" id="A0A097SQB9"/>
<evidence type="ECO:0000313" key="2">
    <source>
        <dbReference type="EMBL" id="AIU93728.1"/>
    </source>
</evidence>
<gene>
    <name evidence="2" type="ORF">LRS1606.294</name>
</gene>
<organism evidence="2">
    <name type="scientific">Rhodococcus sp. NS1</name>
    <dbReference type="NCBI Taxonomy" id="402236"/>
    <lineage>
        <taxon>Bacteria</taxon>
        <taxon>Bacillati</taxon>
        <taxon>Actinomycetota</taxon>
        <taxon>Actinomycetes</taxon>
        <taxon>Mycobacteriales</taxon>
        <taxon>Nocardiaceae</taxon>
        <taxon>Rhodococcus</taxon>
    </lineage>
</organism>
<name>A0A097SQB9_9NOCA</name>
<proteinExistence type="predicted"/>
<accession>A0A097SQB9</accession>
<protein>
    <recommendedName>
        <fullName evidence="1">DUF6968 domain-containing protein</fullName>
    </recommendedName>
</protein>
<geneLocation type="plasmid" evidence="2">
    <name>pNSL1</name>
</geneLocation>
<reference evidence="2" key="1">
    <citation type="submission" date="2014-03" db="EMBL/GenBank/DDBJ databases">
        <authorList>
            <person name="Zhang G."/>
            <person name="Zhu L."/>
            <person name="Fang P."/>
        </authorList>
    </citation>
    <scope>NUCLEOTIDE SEQUENCE</scope>
    <source>
        <strain evidence="2">NS1</strain>
        <plasmid evidence="2">pNSL1</plasmid>
    </source>
</reference>
<dbReference type="Pfam" id="PF22302">
    <property type="entry name" value="DUF6968"/>
    <property type="match status" value="1"/>
</dbReference>
<dbReference type="EMBL" id="KJ605395">
    <property type="protein sequence ID" value="AIU93728.1"/>
    <property type="molecule type" value="Genomic_DNA"/>
</dbReference>
<keyword evidence="2" id="KW-0614">Plasmid</keyword>